<gene>
    <name evidence="1" type="ORF">ERS852450_00154</name>
</gene>
<evidence type="ECO:0000313" key="1">
    <source>
        <dbReference type="EMBL" id="CUN52203.1"/>
    </source>
</evidence>
<dbReference type="RefSeq" id="WP_055297838.1">
    <property type="nucleotide sequence ID" value="NZ_BLYK01000002.1"/>
</dbReference>
<evidence type="ECO:0000313" key="2">
    <source>
        <dbReference type="Proteomes" id="UP000095679"/>
    </source>
</evidence>
<dbReference type="EMBL" id="CYZL01000001">
    <property type="protein sequence ID" value="CUN52203.1"/>
    <property type="molecule type" value="Genomic_DNA"/>
</dbReference>
<reference evidence="1 2" key="1">
    <citation type="submission" date="2015-09" db="EMBL/GenBank/DDBJ databases">
        <authorList>
            <consortium name="Pathogen Informatics"/>
        </authorList>
    </citation>
    <scope>NUCLEOTIDE SEQUENCE [LARGE SCALE GENOMIC DNA]</scope>
    <source>
        <strain evidence="1 2">2789STDY5834835</strain>
    </source>
</reference>
<dbReference type="AlphaFoldDB" id="A0A173XKN4"/>
<organism evidence="1 2">
    <name type="scientific">Anaerobutyricum hallii</name>
    <dbReference type="NCBI Taxonomy" id="39488"/>
    <lineage>
        <taxon>Bacteria</taxon>
        <taxon>Bacillati</taxon>
        <taxon>Bacillota</taxon>
        <taxon>Clostridia</taxon>
        <taxon>Lachnospirales</taxon>
        <taxon>Lachnospiraceae</taxon>
        <taxon>Anaerobutyricum</taxon>
    </lineage>
</organism>
<name>A0A173XKN4_9FIRM</name>
<accession>A0A173XKN4</accession>
<sequence>MTETCCNITPFHIKDENKEKLSKTIIYADEKALDALGENRKVNVELGRPGKSYIIRRYIIGNNIIYMKNNTITEILKKR</sequence>
<proteinExistence type="predicted"/>
<dbReference type="Proteomes" id="UP000095679">
    <property type="component" value="Unassembled WGS sequence"/>
</dbReference>
<protein>
    <submittedName>
        <fullName evidence="1">Uncharacterized protein</fullName>
    </submittedName>
</protein>